<keyword evidence="2" id="KW-0812">Transmembrane</keyword>
<feature type="compositionally biased region" description="Low complexity" evidence="1">
    <location>
        <begin position="575"/>
        <end position="584"/>
    </location>
</feature>
<feature type="region of interest" description="Disordered" evidence="1">
    <location>
        <begin position="440"/>
        <end position="641"/>
    </location>
</feature>
<reference evidence="4 5" key="1">
    <citation type="journal article" date="2015" name="Biotechnol. Biofuels">
        <title>Enhanced degradation of softwood versus hardwood by the white-rot fungus Pycnoporus coccineus.</title>
        <authorList>
            <person name="Couturier M."/>
            <person name="Navarro D."/>
            <person name="Chevret D."/>
            <person name="Henrissat B."/>
            <person name="Piumi F."/>
            <person name="Ruiz-Duenas F.J."/>
            <person name="Martinez A.T."/>
            <person name="Grigoriev I.V."/>
            <person name="Riley R."/>
            <person name="Lipzen A."/>
            <person name="Berrin J.G."/>
            <person name="Master E.R."/>
            <person name="Rosso M.N."/>
        </authorList>
    </citation>
    <scope>NUCLEOTIDE SEQUENCE [LARGE SCALE GENOMIC DNA]</scope>
    <source>
        <strain evidence="4 5">BRFM310</strain>
    </source>
</reference>
<dbReference type="PANTHER" id="PTHR40465">
    <property type="entry name" value="CHROMOSOME 1, WHOLE GENOME SHOTGUN SEQUENCE"/>
    <property type="match status" value="1"/>
</dbReference>
<dbReference type="Proteomes" id="UP000193067">
    <property type="component" value="Unassembled WGS sequence"/>
</dbReference>
<feature type="compositionally biased region" description="Basic and acidic residues" evidence="1">
    <location>
        <begin position="615"/>
        <end position="625"/>
    </location>
</feature>
<name>A0A1Y2IJD9_TRAC3</name>
<feature type="transmembrane region" description="Helical" evidence="2">
    <location>
        <begin position="12"/>
        <end position="35"/>
    </location>
</feature>
<evidence type="ECO:0000313" key="4">
    <source>
        <dbReference type="EMBL" id="OSD00744.1"/>
    </source>
</evidence>
<sequence length="674" mass="71826">MLAPNVGPTYGALFIGVLFSAVLFGVTMLQAFVYFQQYPSDRAWRKLAVSWLWFLDALHLALSAHFVYHYLVSNHANPAALSQIVWSFKFRVVIDALVVCSVHTLYTSRLWTLLAIDEHIAPFGKEARRWSRQKVTVHACASRWIMRKIAPWLVSAFVFMGYAIAIAMCYETIKLETFDDLLHAPWATYVPLGTSTVIDVMISGSLCYFLWRCRPQSETGNGPIKTLMVYTLNTGIITSFCSLITISMMVAYPMTFIPIAIEFLVIKLWQPSQDIPRTTRHSFLPSSGSSLPRPRGSFRDHKRPSFPFPSLFPVTSDSSLPLTTYAPAGGAGSLSTLEYAPAAAAVYPLSVRNKGERETRASVTEAGWDLVEVDATAPLRIPRLSHPDVCPQYGVVETAPAPLATVPGTAASFGRGFGVGRGEKRGVNAALARVFAESVDPLTPLPPPSPGEDAATPSPPPPLPPMSAVTTTAFSSEPDPAAARSALGHDPSPDALPAYENEQPTPPERALSPLRFASYSSSLNGGARSSLSHAHTHAHPAPGGFSPRASASRAAQLEIPPRPGRPRLPSACSTGASSADFSAAEGGGGGGGGGGGVRRGSGQSGRFAMMVSAARESRRELHRLDASASASASEKAGTGGEVGFVRVAGRRGREVEEERGVWVWGGPGASASGG</sequence>
<evidence type="ECO:0000256" key="2">
    <source>
        <dbReference type="SAM" id="Phobius"/>
    </source>
</evidence>
<feature type="transmembrane region" description="Helical" evidence="2">
    <location>
        <begin position="47"/>
        <end position="68"/>
    </location>
</feature>
<gene>
    <name evidence="4" type="ORF">PYCCODRAFT_1478988</name>
</gene>
<organism evidence="4 5">
    <name type="scientific">Trametes coccinea (strain BRFM310)</name>
    <name type="common">Pycnoporus coccineus</name>
    <dbReference type="NCBI Taxonomy" id="1353009"/>
    <lineage>
        <taxon>Eukaryota</taxon>
        <taxon>Fungi</taxon>
        <taxon>Dikarya</taxon>
        <taxon>Basidiomycota</taxon>
        <taxon>Agaricomycotina</taxon>
        <taxon>Agaricomycetes</taxon>
        <taxon>Polyporales</taxon>
        <taxon>Polyporaceae</taxon>
        <taxon>Trametes</taxon>
    </lineage>
</organism>
<feature type="transmembrane region" description="Helical" evidence="2">
    <location>
        <begin position="149"/>
        <end position="168"/>
    </location>
</feature>
<dbReference type="OrthoDB" id="2535105at2759"/>
<dbReference type="Pfam" id="PF20152">
    <property type="entry name" value="DUF6534"/>
    <property type="match status" value="1"/>
</dbReference>
<keyword evidence="2" id="KW-0472">Membrane</keyword>
<keyword evidence="2" id="KW-1133">Transmembrane helix</keyword>
<feature type="domain" description="DUF6534" evidence="3">
    <location>
        <begin position="195"/>
        <end position="268"/>
    </location>
</feature>
<keyword evidence="5" id="KW-1185">Reference proteome</keyword>
<feature type="transmembrane region" description="Helical" evidence="2">
    <location>
        <begin position="88"/>
        <end position="106"/>
    </location>
</feature>
<evidence type="ECO:0000256" key="1">
    <source>
        <dbReference type="SAM" id="MobiDB-lite"/>
    </source>
</evidence>
<dbReference type="AlphaFoldDB" id="A0A1Y2IJD9"/>
<evidence type="ECO:0000259" key="3">
    <source>
        <dbReference type="Pfam" id="PF20152"/>
    </source>
</evidence>
<proteinExistence type="predicted"/>
<accession>A0A1Y2IJD9</accession>
<feature type="region of interest" description="Disordered" evidence="1">
    <location>
        <begin position="279"/>
        <end position="298"/>
    </location>
</feature>
<evidence type="ECO:0000313" key="5">
    <source>
        <dbReference type="Proteomes" id="UP000193067"/>
    </source>
</evidence>
<feature type="transmembrane region" description="Helical" evidence="2">
    <location>
        <begin position="188"/>
        <end position="211"/>
    </location>
</feature>
<dbReference type="STRING" id="1353009.A0A1Y2IJD9"/>
<dbReference type="InterPro" id="IPR045339">
    <property type="entry name" value="DUF6534"/>
</dbReference>
<feature type="compositionally biased region" description="Low complexity" evidence="1">
    <location>
        <begin position="282"/>
        <end position="295"/>
    </location>
</feature>
<feature type="compositionally biased region" description="Gly residues" evidence="1">
    <location>
        <begin position="585"/>
        <end position="603"/>
    </location>
</feature>
<protein>
    <recommendedName>
        <fullName evidence="3">DUF6534 domain-containing protein</fullName>
    </recommendedName>
</protein>
<dbReference type="PANTHER" id="PTHR40465:SF1">
    <property type="entry name" value="DUF6534 DOMAIN-CONTAINING PROTEIN"/>
    <property type="match status" value="1"/>
</dbReference>
<feature type="transmembrane region" description="Helical" evidence="2">
    <location>
        <begin position="232"/>
        <end position="252"/>
    </location>
</feature>
<dbReference type="EMBL" id="KZ084116">
    <property type="protein sequence ID" value="OSD00744.1"/>
    <property type="molecule type" value="Genomic_DNA"/>
</dbReference>